<dbReference type="Gene3D" id="3.10.20.310">
    <property type="entry name" value="membrane protein fhac"/>
    <property type="match status" value="1"/>
</dbReference>
<organism evidence="2">
    <name type="scientific">Gracilariopsis mclachlanii</name>
    <dbReference type="NCBI Taxonomy" id="486813"/>
    <lineage>
        <taxon>Eukaryota</taxon>
        <taxon>Rhodophyta</taxon>
        <taxon>Florideophyceae</taxon>
        <taxon>Rhodymeniophycidae</taxon>
        <taxon>Gracilariales</taxon>
        <taxon>Gracilariaceae</taxon>
        <taxon>Gracilariopsis</taxon>
    </lineage>
</organism>
<geneLocation type="chloroplast" evidence="2"/>
<proteinExistence type="predicted"/>
<feature type="signal peptide" evidence="1">
    <location>
        <begin position="1"/>
        <end position="18"/>
    </location>
</feature>
<keyword evidence="2" id="KW-0150">Chloroplast</keyword>
<evidence type="ECO:0008006" key="3">
    <source>
        <dbReference type="Google" id="ProtNLM"/>
    </source>
</evidence>
<gene>
    <name evidence="2" type="primary">orf222</name>
</gene>
<dbReference type="AlphaFoldDB" id="A0A345UA31"/>
<reference evidence="2" key="1">
    <citation type="submission" date="2018-05" db="EMBL/GenBank/DDBJ databases">
        <title>Organellar genomes of Gracilariaceae.</title>
        <authorList>
            <person name="Iha C."/>
            <person name="Oliveira M.C."/>
        </authorList>
    </citation>
    <scope>NUCLEOTIDE SEQUENCE</scope>
</reference>
<feature type="chain" id="PRO_5016608384" description="POTRA domain-containing protein" evidence="1">
    <location>
        <begin position="19"/>
        <end position="222"/>
    </location>
</feature>
<dbReference type="EMBL" id="MH396015">
    <property type="protein sequence ID" value="AXI97317.1"/>
    <property type="molecule type" value="Genomic_DNA"/>
</dbReference>
<evidence type="ECO:0000256" key="1">
    <source>
        <dbReference type="SAM" id="SignalP"/>
    </source>
</evidence>
<dbReference type="RefSeq" id="YP_009511440.1">
    <property type="nucleotide sequence ID" value="NC_039144.1"/>
</dbReference>
<accession>A0A345UA31</accession>
<name>A0A345UA31_9FLOR</name>
<sequence>MLFTFFFFLINTIYYISYDKIPKQYKYAILPNIYFQKRLNFHKHNNIKIKIYKCNKYLLQKMQNYKYSIWKFIKYYSLDYNITNKDLYKDIYILQKFGSINSIHKYMILYNQYKQTIFDIKVNPIVKKINIINHKKLKIYSQLLQLLFKQQIGLPKNYLGIQKSINTIYNWYLYQGYQWTNINIINTPESNEISILIDEGKIYEVNLVCKTHNIKKNIIFIN</sequence>
<keyword evidence="2" id="KW-0934">Plastid</keyword>
<evidence type="ECO:0000313" key="2">
    <source>
        <dbReference type="EMBL" id="AXI97317.1"/>
    </source>
</evidence>
<keyword evidence="1" id="KW-0732">Signal</keyword>
<dbReference type="GeneID" id="37623962"/>
<protein>
    <recommendedName>
        <fullName evidence="3">POTRA domain-containing protein</fullName>
    </recommendedName>
</protein>